<dbReference type="PROSITE" id="PS51186">
    <property type="entry name" value="GNAT"/>
    <property type="match status" value="1"/>
</dbReference>
<dbReference type="InterPro" id="IPR000182">
    <property type="entry name" value="GNAT_dom"/>
</dbReference>
<evidence type="ECO:0000256" key="3">
    <source>
        <dbReference type="SAM" id="MobiDB-lite"/>
    </source>
</evidence>
<dbReference type="EMBL" id="ML977328">
    <property type="protein sequence ID" value="KAF2113329.1"/>
    <property type="molecule type" value="Genomic_DNA"/>
</dbReference>
<keyword evidence="2" id="KW-0012">Acyltransferase</keyword>
<evidence type="ECO:0000313" key="5">
    <source>
        <dbReference type="EMBL" id="KAF2113329.1"/>
    </source>
</evidence>
<dbReference type="Gene3D" id="3.40.630.30">
    <property type="match status" value="1"/>
</dbReference>
<feature type="compositionally biased region" description="Basic and acidic residues" evidence="3">
    <location>
        <begin position="1"/>
        <end position="11"/>
    </location>
</feature>
<dbReference type="GO" id="GO:0005737">
    <property type="term" value="C:cytoplasm"/>
    <property type="evidence" value="ECO:0007669"/>
    <property type="project" value="TreeGrafter"/>
</dbReference>
<sequence length="294" mass="33360">MPRDLESEKATLEGMPPLSKEPDARSPLDSDPLPLYRIPTSFVEDRFKRMKDLHPYALLLNRDDIEESDWLEHACFEPHEAASREKVGYYSLNVAILRILRSVCNQSYVLRLGFLEYRLAVCGELCSGLFSSAYATTDGKLGELVRTRQFPSLDSKDSDRRKVLLGHVIATKHAAFPVTDDAMDYPKDWRTNYQLTPSIGHNEDGETICLHSLCVHPDFQRKGLGGVLLRGWSQRIKDSGIGKRIALICRERLISWYEKAGFKLVGESKCQYGGGGWFDMVMEFDDVPSGDMEF</sequence>
<evidence type="ECO:0000256" key="1">
    <source>
        <dbReference type="ARBA" id="ARBA00022679"/>
    </source>
</evidence>
<reference evidence="5" key="1">
    <citation type="journal article" date="2020" name="Stud. Mycol.">
        <title>101 Dothideomycetes genomes: a test case for predicting lifestyles and emergence of pathogens.</title>
        <authorList>
            <person name="Haridas S."/>
            <person name="Albert R."/>
            <person name="Binder M."/>
            <person name="Bloem J."/>
            <person name="Labutti K."/>
            <person name="Salamov A."/>
            <person name="Andreopoulos B."/>
            <person name="Baker S."/>
            <person name="Barry K."/>
            <person name="Bills G."/>
            <person name="Bluhm B."/>
            <person name="Cannon C."/>
            <person name="Castanera R."/>
            <person name="Culley D."/>
            <person name="Daum C."/>
            <person name="Ezra D."/>
            <person name="Gonzalez J."/>
            <person name="Henrissat B."/>
            <person name="Kuo A."/>
            <person name="Liang C."/>
            <person name="Lipzen A."/>
            <person name="Lutzoni F."/>
            <person name="Magnuson J."/>
            <person name="Mondo S."/>
            <person name="Nolan M."/>
            <person name="Ohm R."/>
            <person name="Pangilinan J."/>
            <person name="Park H.-J."/>
            <person name="Ramirez L."/>
            <person name="Alfaro M."/>
            <person name="Sun H."/>
            <person name="Tritt A."/>
            <person name="Yoshinaga Y."/>
            <person name="Zwiers L.-H."/>
            <person name="Turgeon B."/>
            <person name="Goodwin S."/>
            <person name="Spatafora J."/>
            <person name="Crous P."/>
            <person name="Grigoriev I."/>
        </authorList>
    </citation>
    <scope>NUCLEOTIDE SEQUENCE</scope>
    <source>
        <strain evidence="5">CBS 627.86</strain>
    </source>
</reference>
<dbReference type="Proteomes" id="UP000799770">
    <property type="component" value="Unassembled WGS sequence"/>
</dbReference>
<keyword evidence="6" id="KW-1185">Reference proteome</keyword>
<proteinExistence type="predicted"/>
<feature type="domain" description="N-acetyltransferase" evidence="4">
    <location>
        <begin position="143"/>
        <end position="285"/>
    </location>
</feature>
<dbReference type="InterPro" id="IPR016181">
    <property type="entry name" value="Acyl_CoA_acyltransferase"/>
</dbReference>
<dbReference type="CDD" id="cd04301">
    <property type="entry name" value="NAT_SF"/>
    <property type="match status" value="1"/>
</dbReference>
<dbReference type="PANTHER" id="PTHR10908:SF0">
    <property type="entry name" value="SEROTONIN N-ACETYLTRANSFERASE"/>
    <property type="match status" value="1"/>
</dbReference>
<dbReference type="GO" id="GO:0004059">
    <property type="term" value="F:aralkylamine N-acetyltransferase activity"/>
    <property type="evidence" value="ECO:0007669"/>
    <property type="project" value="TreeGrafter"/>
</dbReference>
<evidence type="ECO:0000256" key="2">
    <source>
        <dbReference type="ARBA" id="ARBA00023315"/>
    </source>
</evidence>
<dbReference type="InterPro" id="IPR051635">
    <property type="entry name" value="SNAT-like"/>
</dbReference>
<keyword evidence="1" id="KW-0808">Transferase</keyword>
<protein>
    <recommendedName>
        <fullName evidence="4">N-acetyltransferase domain-containing protein</fullName>
    </recommendedName>
</protein>
<dbReference type="Pfam" id="PF13673">
    <property type="entry name" value="Acetyltransf_10"/>
    <property type="match status" value="1"/>
</dbReference>
<evidence type="ECO:0000259" key="4">
    <source>
        <dbReference type="PROSITE" id="PS51186"/>
    </source>
</evidence>
<feature type="region of interest" description="Disordered" evidence="3">
    <location>
        <begin position="1"/>
        <end position="32"/>
    </location>
</feature>
<gene>
    <name evidence="5" type="ORF">BDV96DRAFT_496268</name>
</gene>
<evidence type="ECO:0000313" key="6">
    <source>
        <dbReference type="Proteomes" id="UP000799770"/>
    </source>
</evidence>
<name>A0A6A5Z1J6_9PLEO</name>
<organism evidence="5 6">
    <name type="scientific">Lophiotrema nucula</name>
    <dbReference type="NCBI Taxonomy" id="690887"/>
    <lineage>
        <taxon>Eukaryota</taxon>
        <taxon>Fungi</taxon>
        <taxon>Dikarya</taxon>
        <taxon>Ascomycota</taxon>
        <taxon>Pezizomycotina</taxon>
        <taxon>Dothideomycetes</taxon>
        <taxon>Pleosporomycetidae</taxon>
        <taxon>Pleosporales</taxon>
        <taxon>Lophiotremataceae</taxon>
        <taxon>Lophiotrema</taxon>
    </lineage>
</organism>
<accession>A0A6A5Z1J6</accession>
<dbReference type="OrthoDB" id="30840at2759"/>
<dbReference type="AlphaFoldDB" id="A0A6A5Z1J6"/>
<dbReference type="SUPFAM" id="SSF55729">
    <property type="entry name" value="Acyl-CoA N-acyltransferases (Nat)"/>
    <property type="match status" value="1"/>
</dbReference>
<dbReference type="PANTHER" id="PTHR10908">
    <property type="entry name" value="SEROTONIN N-ACETYLTRANSFERASE"/>
    <property type="match status" value="1"/>
</dbReference>